<organism evidence="11 12">
    <name type="scientific">Metabacillus sediminilitoris</name>
    <dbReference type="NCBI Taxonomy" id="2567941"/>
    <lineage>
        <taxon>Bacteria</taxon>
        <taxon>Bacillati</taxon>
        <taxon>Bacillota</taxon>
        <taxon>Bacilli</taxon>
        <taxon>Bacillales</taxon>
        <taxon>Bacillaceae</taxon>
        <taxon>Metabacillus</taxon>
    </lineage>
</organism>
<keyword evidence="3" id="KW-1003">Cell membrane</keyword>
<evidence type="ECO:0000256" key="1">
    <source>
        <dbReference type="ARBA" id="ARBA00004651"/>
    </source>
</evidence>
<dbReference type="OrthoDB" id="9769191at2"/>
<dbReference type="Pfam" id="PF00358">
    <property type="entry name" value="PTS_EIIA_1"/>
    <property type="match status" value="1"/>
</dbReference>
<dbReference type="NCBIfam" id="TIGR00830">
    <property type="entry name" value="PTBA"/>
    <property type="match status" value="1"/>
</dbReference>
<protein>
    <submittedName>
        <fullName evidence="11">PTS beta-glucoside transporter subunit EIIBCA</fullName>
    </submittedName>
</protein>
<evidence type="ECO:0000256" key="9">
    <source>
        <dbReference type="ARBA" id="ARBA00022989"/>
    </source>
</evidence>
<sequence length="532" mass="56259">MSTQNQVQPNKEKKESAMSKVLGVISGSFAPIIGVLAGAGLLKALLSVLTTLGWLSPESGTYIILSAAGDAIFHFLPVFLGISIALKLGANGYVGGVIGASILTPEILHLVENDVKTIDFLGFPVLLADYSSTVFPIFIAIFVYAGLDKLLKKFIYKDIQMFINPMISLLILVPLTMLIFGPIGTLLGEGLGSIINFLSDKSGLLAGAVLGASWTFLTIMGLHWTVIPLAIANLATGPDPIIAMAAAAPFAQVGIGIAVLLKTKDKDLKALAASGIVPGALAGTTEAINYGIILRFRRTMIYVIIASAVGGAINGSLGVVMNDFVLPSVLSIPAFAPIGLFVIGIGISFVLGFVLTYLFGYEGKNTNVKINKNYKRIYVNVKPETIGSPIRGNVVSLATIQDPLFATETVGKGIAIEPETGEVVSPVDGVITTQFPTGHAIGVTSDDGAEILIYIGLDTVKLKGEYFTSHVKQGDRVKQGDILIEFDLEKIKSSGYETTTPIVITNTEEYLDVKPSKSTTVQQKDALLKLTV</sequence>
<evidence type="ECO:0000256" key="3">
    <source>
        <dbReference type="ARBA" id="ARBA00022475"/>
    </source>
</evidence>
<dbReference type="Pfam" id="PF02378">
    <property type="entry name" value="PTS_EIIC"/>
    <property type="match status" value="1"/>
</dbReference>
<reference evidence="11 12" key="1">
    <citation type="submission" date="2019-04" db="EMBL/GenBank/DDBJ databases">
        <title>Bacillus sediminilitoris sp. nov., isolated from a tidal flat sediment on the East China Sea.</title>
        <authorList>
            <person name="Wei Y."/>
            <person name="Mao H."/>
            <person name="Fang J."/>
        </authorList>
    </citation>
    <scope>NUCLEOTIDE SEQUENCE [LARGE SCALE GENOMIC DNA]</scope>
    <source>
        <strain evidence="11 12">DSL-17</strain>
    </source>
</reference>
<dbReference type="InterPro" id="IPR003352">
    <property type="entry name" value="PTS_EIIC"/>
</dbReference>
<keyword evidence="4" id="KW-0762">Sugar transport</keyword>
<dbReference type="GO" id="GO:0009401">
    <property type="term" value="P:phosphoenolpyruvate-dependent sugar phosphotransferase system"/>
    <property type="evidence" value="ECO:0007669"/>
    <property type="project" value="UniProtKB-KW"/>
</dbReference>
<keyword evidence="7" id="KW-0812">Transmembrane</keyword>
<evidence type="ECO:0000256" key="4">
    <source>
        <dbReference type="ARBA" id="ARBA00022597"/>
    </source>
</evidence>
<evidence type="ECO:0000256" key="5">
    <source>
        <dbReference type="ARBA" id="ARBA00022679"/>
    </source>
</evidence>
<dbReference type="InterPro" id="IPR001127">
    <property type="entry name" value="PTS_EIIA_1_perm"/>
</dbReference>
<comment type="caution">
    <text evidence="11">The sequence shown here is derived from an EMBL/GenBank/DDBJ whole genome shotgun (WGS) entry which is preliminary data.</text>
</comment>
<accession>A0A4S4BVX1</accession>
<dbReference type="InterPro" id="IPR013013">
    <property type="entry name" value="PTS_EIIC_1"/>
</dbReference>
<evidence type="ECO:0000256" key="8">
    <source>
        <dbReference type="ARBA" id="ARBA00022777"/>
    </source>
</evidence>
<keyword evidence="12" id="KW-1185">Reference proteome</keyword>
<dbReference type="PROSITE" id="PS51093">
    <property type="entry name" value="PTS_EIIA_TYPE_1"/>
    <property type="match status" value="1"/>
</dbReference>
<dbReference type="GO" id="GO:0008982">
    <property type="term" value="F:protein-N(PI)-phosphohistidine-sugar phosphotransferase activity"/>
    <property type="evidence" value="ECO:0007669"/>
    <property type="project" value="InterPro"/>
</dbReference>
<dbReference type="SUPFAM" id="SSF51261">
    <property type="entry name" value="Duplicated hybrid motif"/>
    <property type="match status" value="1"/>
</dbReference>
<dbReference type="AlphaFoldDB" id="A0A4S4BVX1"/>
<evidence type="ECO:0000256" key="10">
    <source>
        <dbReference type="ARBA" id="ARBA00023136"/>
    </source>
</evidence>
<keyword evidence="8" id="KW-0418">Kinase</keyword>
<dbReference type="InterPro" id="IPR050558">
    <property type="entry name" value="PTS_Sugar-Specific_Components"/>
</dbReference>
<dbReference type="GO" id="GO:0016301">
    <property type="term" value="F:kinase activity"/>
    <property type="evidence" value="ECO:0007669"/>
    <property type="project" value="UniProtKB-KW"/>
</dbReference>
<dbReference type="Proteomes" id="UP000310334">
    <property type="component" value="Unassembled WGS sequence"/>
</dbReference>
<keyword evidence="10" id="KW-0472">Membrane</keyword>
<evidence type="ECO:0000313" key="11">
    <source>
        <dbReference type="EMBL" id="THF78581.1"/>
    </source>
</evidence>
<gene>
    <name evidence="11" type="ORF">E6W99_15545</name>
</gene>
<evidence type="ECO:0000313" key="12">
    <source>
        <dbReference type="Proteomes" id="UP000310334"/>
    </source>
</evidence>
<proteinExistence type="predicted"/>
<dbReference type="EMBL" id="SSNT01000011">
    <property type="protein sequence ID" value="THF78581.1"/>
    <property type="molecule type" value="Genomic_DNA"/>
</dbReference>
<dbReference type="FunFam" id="2.70.70.10:FF:000001">
    <property type="entry name" value="PTS system glucose-specific IIA component"/>
    <property type="match status" value="1"/>
</dbReference>
<dbReference type="Gene3D" id="2.70.70.10">
    <property type="entry name" value="Glucose Permease (Domain IIA)"/>
    <property type="match status" value="1"/>
</dbReference>
<keyword evidence="6" id="KW-0598">Phosphotransferase system</keyword>
<evidence type="ECO:0000256" key="7">
    <source>
        <dbReference type="ARBA" id="ARBA00022692"/>
    </source>
</evidence>
<dbReference type="PROSITE" id="PS51103">
    <property type="entry name" value="PTS_EIIC_TYPE_1"/>
    <property type="match status" value="1"/>
</dbReference>
<dbReference type="PANTHER" id="PTHR30175:SF1">
    <property type="entry name" value="PTS SYSTEM ARBUTIN-, CELLOBIOSE-, AND SALICIN-SPECIFIC EIIBC COMPONENT-RELATED"/>
    <property type="match status" value="1"/>
</dbReference>
<comment type="subcellular location">
    <subcellularLocation>
        <location evidence="1">Cell membrane</location>
        <topology evidence="1">Multi-pass membrane protein</topology>
    </subcellularLocation>
</comment>
<dbReference type="PANTHER" id="PTHR30175">
    <property type="entry name" value="PHOSPHOTRANSFERASE SYSTEM TRANSPORT PROTEIN"/>
    <property type="match status" value="1"/>
</dbReference>
<name>A0A4S4BVX1_9BACI</name>
<dbReference type="RefSeq" id="WP_136355463.1">
    <property type="nucleotide sequence ID" value="NZ_CP046266.1"/>
</dbReference>
<evidence type="ECO:0000256" key="6">
    <source>
        <dbReference type="ARBA" id="ARBA00022683"/>
    </source>
</evidence>
<dbReference type="GO" id="GO:0005886">
    <property type="term" value="C:plasma membrane"/>
    <property type="evidence" value="ECO:0007669"/>
    <property type="project" value="UniProtKB-SubCell"/>
</dbReference>
<dbReference type="InterPro" id="IPR011055">
    <property type="entry name" value="Dup_hybrid_motif"/>
</dbReference>
<keyword evidence="2" id="KW-0813">Transport</keyword>
<keyword evidence="9" id="KW-1133">Transmembrane helix</keyword>
<keyword evidence="5" id="KW-0808">Transferase</keyword>
<evidence type="ECO:0000256" key="2">
    <source>
        <dbReference type="ARBA" id="ARBA00022448"/>
    </source>
</evidence>